<accession>R0K9I9</accession>
<gene>
    <name evidence="1" type="ORF">Anapl_03683</name>
</gene>
<dbReference type="EMBL" id="KB742605">
    <property type="protein sequence ID" value="EOB06517.1"/>
    <property type="molecule type" value="Genomic_DNA"/>
</dbReference>
<evidence type="ECO:0000313" key="2">
    <source>
        <dbReference type="Proteomes" id="UP000296049"/>
    </source>
</evidence>
<evidence type="ECO:0000313" key="1">
    <source>
        <dbReference type="EMBL" id="EOB06517.1"/>
    </source>
</evidence>
<keyword evidence="2" id="KW-1185">Reference proteome</keyword>
<dbReference type="Proteomes" id="UP000296049">
    <property type="component" value="Unassembled WGS sequence"/>
</dbReference>
<organism evidence="1 2">
    <name type="scientific">Anas platyrhynchos</name>
    <name type="common">Mallard</name>
    <name type="synonym">Anas boschas</name>
    <dbReference type="NCBI Taxonomy" id="8839"/>
    <lineage>
        <taxon>Eukaryota</taxon>
        <taxon>Metazoa</taxon>
        <taxon>Chordata</taxon>
        <taxon>Craniata</taxon>
        <taxon>Vertebrata</taxon>
        <taxon>Euteleostomi</taxon>
        <taxon>Archelosauria</taxon>
        <taxon>Archosauria</taxon>
        <taxon>Dinosauria</taxon>
        <taxon>Saurischia</taxon>
        <taxon>Theropoda</taxon>
        <taxon>Coelurosauria</taxon>
        <taxon>Aves</taxon>
        <taxon>Neognathae</taxon>
        <taxon>Galloanserae</taxon>
        <taxon>Anseriformes</taxon>
        <taxon>Anatidae</taxon>
        <taxon>Anatinae</taxon>
        <taxon>Anas</taxon>
    </lineage>
</organism>
<name>R0K9I9_ANAPL</name>
<dbReference type="AlphaFoldDB" id="R0K9I9"/>
<sequence length="278" mass="31005">MGWQLGPVRLESHRVRGLGRCQLHKDEALGCRGCVLQLRGREPPTSVSSIPLAVLIVRDKEEVCPPSPRMLNAAHPVLNAIRQQPFDKPNEPKAAVSAGYHVLKHFFKSLLCYRNGTSETLKSYHWLSMTIWPHAAKYPNEAFKCLIVISIWWNVEAALLYIDSTSVPPAHGWLMAQGLSKTCGLLRKQLEVRKGALRCLNITRQLFRLLNCSLAPFRDLKVNPGGKEMSEKMTKVQKALSVSSHLHKVPSSHSGPTAWSAMLLYTLAVLCSLLAEKT</sequence>
<protein>
    <submittedName>
        <fullName evidence="1">Uncharacterized protein</fullName>
    </submittedName>
</protein>
<reference evidence="1" key="1">
    <citation type="submission" date="2010-04" db="EMBL/GenBank/DDBJ databases">
        <title>The genome sequence and transcriptome of duck provide insight into the interaction host.</title>
        <authorList>
            <person name="Li N."/>
        </authorList>
    </citation>
    <scope>NUCLEOTIDE SEQUENCE</scope>
</reference>
<proteinExistence type="predicted"/>